<evidence type="ECO:0008006" key="5">
    <source>
        <dbReference type="Google" id="ProtNLM"/>
    </source>
</evidence>
<evidence type="ECO:0000256" key="2">
    <source>
        <dbReference type="SAM" id="Phobius"/>
    </source>
</evidence>
<keyword evidence="2" id="KW-0812">Transmembrane</keyword>
<feature type="region of interest" description="Disordered" evidence="1">
    <location>
        <begin position="93"/>
        <end position="113"/>
    </location>
</feature>
<evidence type="ECO:0000313" key="4">
    <source>
        <dbReference type="Proteomes" id="UP000716906"/>
    </source>
</evidence>
<dbReference type="Proteomes" id="UP000716906">
    <property type="component" value="Unassembled WGS sequence"/>
</dbReference>
<accession>A0ABS2E5B1</accession>
<feature type="transmembrane region" description="Helical" evidence="2">
    <location>
        <begin position="194"/>
        <end position="219"/>
    </location>
</feature>
<dbReference type="EMBL" id="JACLYY010000001">
    <property type="protein sequence ID" value="MBM6736826.1"/>
    <property type="molecule type" value="Genomic_DNA"/>
</dbReference>
<keyword evidence="2" id="KW-0472">Membrane</keyword>
<feature type="transmembrane region" description="Helical" evidence="2">
    <location>
        <begin position="292"/>
        <end position="314"/>
    </location>
</feature>
<evidence type="ECO:0000256" key="1">
    <source>
        <dbReference type="SAM" id="MobiDB-lite"/>
    </source>
</evidence>
<reference evidence="3 4" key="1">
    <citation type="journal article" date="2021" name="Sci. Rep.">
        <title>The distribution of antibiotic resistance genes in chicken gut microbiota commensals.</title>
        <authorList>
            <person name="Juricova H."/>
            <person name="Matiasovicova J."/>
            <person name="Kubasova T."/>
            <person name="Cejkova D."/>
            <person name="Rychlik I."/>
        </authorList>
    </citation>
    <scope>NUCLEOTIDE SEQUENCE [LARGE SCALE GENOMIC DNA]</scope>
    <source>
        <strain evidence="3 4">An773</strain>
    </source>
</reference>
<gene>
    <name evidence="3" type="ORF">H7U36_01700</name>
</gene>
<feature type="compositionally biased region" description="Low complexity" evidence="1">
    <location>
        <begin position="93"/>
        <end position="110"/>
    </location>
</feature>
<evidence type="ECO:0000313" key="3">
    <source>
        <dbReference type="EMBL" id="MBM6736826.1"/>
    </source>
</evidence>
<keyword evidence="4" id="KW-1185">Reference proteome</keyword>
<sequence length="341" mass="36549">MARFCTQCGRRLEEGEVCNCTQQNQNTAQSQSTAVPGAGSQQQSGSQQYNQGMNGGQQSAPYTNYQGGRQQNQAAGGQQQYQGANYQQYNQGMNSNQQYGQGMNGGQQSQWAGMNSQQMKQMGAQAMAGARNMFREVLPILKRPVTETRRIAAGNSPLVGLELIGLKALIILIIVLIAASRISGISNGMIQMPYFKLIILTLLLTVGIDALEAVLLNAFAGMFKGSTNINAMFCVVGSRALYDGIIAIVAGLLAPFFLTGSAFVLAFGGLILPYVQYGAYRSVAQGDDDRRVYAFFIVKVISALVLYVIFYLMAADMLTSMIGSAMSGLGSGFGSGFGSYY</sequence>
<comment type="caution">
    <text evidence="3">The sequence shown here is derived from an EMBL/GenBank/DDBJ whole genome shotgun (WGS) entry which is preliminary data.</text>
</comment>
<dbReference type="RefSeq" id="WP_191428033.1">
    <property type="nucleotide sequence ID" value="NZ_JACLYY010000001.1"/>
</dbReference>
<proteinExistence type="predicted"/>
<feature type="transmembrane region" description="Helical" evidence="2">
    <location>
        <begin position="158"/>
        <end position="182"/>
    </location>
</feature>
<feature type="transmembrane region" description="Helical" evidence="2">
    <location>
        <begin position="240"/>
        <end position="272"/>
    </location>
</feature>
<protein>
    <recommendedName>
        <fullName evidence="5">YIP1 family protein</fullName>
    </recommendedName>
</protein>
<organism evidence="3 4">
    <name type="scientific">Faecalicatena fissicatena</name>
    <dbReference type="NCBI Taxonomy" id="290055"/>
    <lineage>
        <taxon>Bacteria</taxon>
        <taxon>Bacillati</taxon>
        <taxon>Bacillota</taxon>
        <taxon>Clostridia</taxon>
        <taxon>Lachnospirales</taxon>
        <taxon>Lachnospiraceae</taxon>
        <taxon>Faecalicatena</taxon>
    </lineage>
</organism>
<keyword evidence="2" id="KW-1133">Transmembrane helix</keyword>
<name>A0ABS2E5B1_9FIRM</name>
<feature type="region of interest" description="Disordered" evidence="1">
    <location>
        <begin position="31"/>
        <end position="81"/>
    </location>
</feature>